<dbReference type="AlphaFoldDB" id="A0A1F8CTC9"/>
<dbReference type="Proteomes" id="UP000178999">
    <property type="component" value="Unassembled WGS sequence"/>
</dbReference>
<dbReference type="STRING" id="1802538.A2382_03965"/>
<proteinExistence type="predicted"/>
<reference evidence="1 2" key="1">
    <citation type="journal article" date="2016" name="Nat. Commun.">
        <title>Thousands of microbial genomes shed light on interconnected biogeochemical processes in an aquifer system.</title>
        <authorList>
            <person name="Anantharaman K."/>
            <person name="Brown C.T."/>
            <person name="Hug L.A."/>
            <person name="Sharon I."/>
            <person name="Castelle C.J."/>
            <person name="Probst A.J."/>
            <person name="Thomas B.C."/>
            <person name="Singh A."/>
            <person name="Wilkins M.J."/>
            <person name="Karaoz U."/>
            <person name="Brodie E.L."/>
            <person name="Williams K.H."/>
            <person name="Hubbard S.S."/>
            <person name="Banfield J.F."/>
        </authorList>
    </citation>
    <scope>NUCLEOTIDE SEQUENCE [LARGE SCALE GENOMIC DNA]</scope>
</reference>
<accession>A0A1F8CTC9</accession>
<gene>
    <name evidence="1" type="ORF">A2382_03965</name>
</gene>
<evidence type="ECO:0000313" key="2">
    <source>
        <dbReference type="Proteomes" id="UP000178999"/>
    </source>
</evidence>
<name>A0A1F8CTC9_9BACT</name>
<comment type="caution">
    <text evidence="1">The sequence shown here is derived from an EMBL/GenBank/DDBJ whole genome shotgun (WGS) entry which is preliminary data.</text>
</comment>
<protein>
    <submittedName>
        <fullName evidence="1">Uncharacterized protein</fullName>
    </submittedName>
</protein>
<evidence type="ECO:0000313" key="1">
    <source>
        <dbReference type="EMBL" id="OGM78998.1"/>
    </source>
</evidence>
<dbReference type="EMBL" id="MGHY01000022">
    <property type="protein sequence ID" value="OGM78998.1"/>
    <property type="molecule type" value="Genomic_DNA"/>
</dbReference>
<organism evidence="1 2">
    <name type="scientific">Candidatus Woesebacteria bacterium RIFOXYB1_FULL_38_16</name>
    <dbReference type="NCBI Taxonomy" id="1802538"/>
    <lineage>
        <taxon>Bacteria</taxon>
        <taxon>Candidatus Woeseibacteriota</taxon>
    </lineage>
</organism>
<sequence>MFPVSSAFAAVILLIVLALIAAYTPVTFGQEDWVATDWDQPVRQVIAVEYTGPILWDIRGTYGEEGLVAVEGAPHFQILIWELDETGMIKAGYVLDGTGLTFSPNCEAMMYKADESWAYWDFDLQIDIPLDYWTHASYSPEETKIRWDRIWQSRFYTPDWIENTSVWEPRFLDIEFPYSYPSGETQVLQNENAKAYTCEM</sequence>